<reference evidence="2 3" key="1">
    <citation type="submission" date="2018-06" db="EMBL/GenBank/DDBJ databases">
        <title>The Genome of Cuscuta australis (Dodder) Provides Insight into the Evolution of Plant Parasitism.</title>
        <authorList>
            <person name="Liu H."/>
        </authorList>
    </citation>
    <scope>NUCLEOTIDE SEQUENCE [LARGE SCALE GENOMIC DNA]</scope>
    <source>
        <strain evidence="3">cv. Yunnan</strain>
        <tissue evidence="2">Vines</tissue>
    </source>
</reference>
<organism evidence="2 3">
    <name type="scientific">Cuscuta australis</name>
    <dbReference type="NCBI Taxonomy" id="267555"/>
    <lineage>
        <taxon>Eukaryota</taxon>
        <taxon>Viridiplantae</taxon>
        <taxon>Streptophyta</taxon>
        <taxon>Embryophyta</taxon>
        <taxon>Tracheophyta</taxon>
        <taxon>Spermatophyta</taxon>
        <taxon>Magnoliopsida</taxon>
        <taxon>eudicotyledons</taxon>
        <taxon>Gunneridae</taxon>
        <taxon>Pentapetalae</taxon>
        <taxon>asterids</taxon>
        <taxon>lamiids</taxon>
        <taxon>Solanales</taxon>
        <taxon>Convolvulaceae</taxon>
        <taxon>Cuscuteae</taxon>
        <taxon>Cuscuta</taxon>
        <taxon>Cuscuta subgen. Grammica</taxon>
        <taxon>Cuscuta sect. Cleistogrammica</taxon>
    </lineage>
</organism>
<sequence length="117" mass="13655">MAPDKGKHVPEDPMVLKKYFDQYKTEIQKHNASLFAPVMLFNLEYVFLLIWSHPRQGWDLKIFELLAQERIQISLHLLPVLDFILEICYWVGIPHYLNANSDASLKSRAIGMVLQES</sequence>
<dbReference type="EMBL" id="NQVE01000067">
    <property type="protein sequence ID" value="RAL50314.1"/>
    <property type="molecule type" value="Genomic_DNA"/>
</dbReference>
<gene>
    <name evidence="2" type="ORF">DM860_007988</name>
</gene>
<evidence type="ECO:0000313" key="3">
    <source>
        <dbReference type="Proteomes" id="UP000249390"/>
    </source>
</evidence>
<dbReference type="Proteomes" id="UP000249390">
    <property type="component" value="Unassembled WGS sequence"/>
</dbReference>
<evidence type="ECO:0000313" key="2">
    <source>
        <dbReference type="EMBL" id="RAL50314.1"/>
    </source>
</evidence>
<name>A0A328DX53_9ASTE</name>
<evidence type="ECO:0000256" key="1">
    <source>
        <dbReference type="SAM" id="Phobius"/>
    </source>
</evidence>
<feature type="transmembrane region" description="Helical" evidence="1">
    <location>
        <begin position="34"/>
        <end position="52"/>
    </location>
</feature>
<comment type="caution">
    <text evidence="2">The sequence shown here is derived from an EMBL/GenBank/DDBJ whole genome shotgun (WGS) entry which is preliminary data.</text>
</comment>
<protein>
    <submittedName>
        <fullName evidence="2">Uncharacterized protein</fullName>
    </submittedName>
</protein>
<keyword evidence="1" id="KW-0812">Transmembrane</keyword>
<keyword evidence="1" id="KW-0472">Membrane</keyword>
<dbReference type="AlphaFoldDB" id="A0A328DX53"/>
<proteinExistence type="predicted"/>
<keyword evidence="1" id="KW-1133">Transmembrane helix</keyword>
<feature type="transmembrane region" description="Helical" evidence="1">
    <location>
        <begin position="73"/>
        <end position="92"/>
    </location>
</feature>
<accession>A0A328DX53</accession>
<keyword evidence="3" id="KW-1185">Reference proteome</keyword>